<keyword evidence="7" id="KW-0472">Membrane</keyword>
<dbReference type="InterPro" id="IPR051105">
    <property type="entry name" value="WWC/KIBRA_Hippo_Reg"/>
</dbReference>
<feature type="region of interest" description="Disordered" evidence="9">
    <location>
        <begin position="218"/>
        <end position="241"/>
    </location>
</feature>
<evidence type="ECO:0000256" key="9">
    <source>
        <dbReference type="SAM" id="MobiDB-lite"/>
    </source>
</evidence>
<evidence type="ECO:0000256" key="3">
    <source>
        <dbReference type="ARBA" id="ARBA00022475"/>
    </source>
</evidence>
<dbReference type="InterPro" id="IPR001202">
    <property type="entry name" value="WW_dom"/>
</dbReference>
<accession>A0ABP0GZG5</accession>
<evidence type="ECO:0000256" key="4">
    <source>
        <dbReference type="ARBA" id="ARBA00022490"/>
    </source>
</evidence>
<feature type="coiled-coil region" evidence="8">
    <location>
        <begin position="241"/>
        <end position="268"/>
    </location>
</feature>
<dbReference type="Proteomes" id="UP001642483">
    <property type="component" value="Unassembled WGS sequence"/>
</dbReference>
<sequence>MEEACRELPLPSGWEEAVDYDGRVFYIDHNTRRTSWLDPRDRLTKPHSFADCISTELPIGWEEYRDEEYGVYYIDHINQVNQREDPRVVWRSTQQAMLENYLSAALHEVQVKEEVVNLKAEEIEVAKKQIRELKHKVIRKESAKSVQSLNSAGTSCSNWSICTKFDPDLVRSELSEINRRVACLRRELSNAETDLTNARSKHKQWKNHWDVFRSDDSSEMYGSSEHVEGTSPVKSPEGEEKERLMSQLQTTNNKIAGLTEELRSLEEMGTAEGNPNTLLLISEKEELLNEMYTRSAGTKSTEMEKKTAADRCKKLKEELKNAKDFNNRELGERLKRVERHESVNRQLRDTMELATKIESRLRSLSASSMSLSSTSSHGSAAAVTIASNGRSTGFDVGSSACHNQQQKRPQSFSRRNNSMTKLQAQVVRRSLRKHAEQADKGPIRPSVTTKLASSSSSSGTSDSAFSSPGPCSGEMTHVGSQNHLPPYDDILPDRNIYAYTRRPSGTVTCTTTTTTALNGSVHSLSSSASRSASLTSSKSSLMSRGSSINSLSVIDESTPTPSQIASARYTAVGLRDSKTELTCSHGSSNDLPPLERSSSGGRYDIASSRPKLPGYDELVRRSSQQSKTSNGLISRNFHQNIKHQCDKMSTQQTTQVIMM</sequence>
<feature type="compositionally biased region" description="Basic and acidic residues" evidence="9">
    <location>
        <begin position="433"/>
        <end position="442"/>
    </location>
</feature>
<comment type="subcellular location">
    <subcellularLocation>
        <location evidence="1">Cell membrane</location>
    </subcellularLocation>
    <subcellularLocation>
        <location evidence="2">Cytoplasm</location>
    </subcellularLocation>
</comment>
<keyword evidence="8" id="KW-0175">Coiled coil</keyword>
<keyword evidence="3" id="KW-1003">Cell membrane</keyword>
<evidence type="ECO:0000256" key="5">
    <source>
        <dbReference type="ARBA" id="ARBA00022553"/>
    </source>
</evidence>
<keyword evidence="5" id="KW-0597">Phosphoprotein</keyword>
<evidence type="ECO:0000256" key="6">
    <source>
        <dbReference type="ARBA" id="ARBA00022737"/>
    </source>
</evidence>
<name>A0ABP0GZG5_CLALP</name>
<feature type="compositionally biased region" description="Polar residues" evidence="9">
    <location>
        <begin position="580"/>
        <end position="600"/>
    </location>
</feature>
<evidence type="ECO:0000256" key="8">
    <source>
        <dbReference type="SAM" id="Coils"/>
    </source>
</evidence>
<dbReference type="CDD" id="cd00201">
    <property type="entry name" value="WW"/>
    <property type="match status" value="2"/>
</dbReference>
<feature type="domain" description="WW" evidence="10">
    <location>
        <begin position="55"/>
        <end position="88"/>
    </location>
</feature>
<dbReference type="PANTHER" id="PTHR14791:SF29">
    <property type="entry name" value="PROTEIN KIBRA"/>
    <property type="match status" value="1"/>
</dbReference>
<gene>
    <name evidence="11" type="ORF">CVLEPA_LOCUS30236</name>
</gene>
<evidence type="ECO:0000313" key="11">
    <source>
        <dbReference type="EMBL" id="CAK8696940.1"/>
    </source>
</evidence>
<feature type="compositionally biased region" description="Low complexity" evidence="9">
    <location>
        <begin position="453"/>
        <end position="467"/>
    </location>
</feature>
<evidence type="ECO:0000256" key="1">
    <source>
        <dbReference type="ARBA" id="ARBA00004236"/>
    </source>
</evidence>
<organism evidence="11 12">
    <name type="scientific">Clavelina lepadiformis</name>
    <name type="common">Light-bulb sea squirt</name>
    <name type="synonym">Ascidia lepadiformis</name>
    <dbReference type="NCBI Taxonomy" id="159417"/>
    <lineage>
        <taxon>Eukaryota</taxon>
        <taxon>Metazoa</taxon>
        <taxon>Chordata</taxon>
        <taxon>Tunicata</taxon>
        <taxon>Ascidiacea</taxon>
        <taxon>Aplousobranchia</taxon>
        <taxon>Clavelinidae</taxon>
        <taxon>Clavelina</taxon>
    </lineage>
</organism>
<evidence type="ECO:0000259" key="10">
    <source>
        <dbReference type="PROSITE" id="PS50020"/>
    </source>
</evidence>
<feature type="region of interest" description="Disordered" evidence="9">
    <location>
        <begin position="395"/>
        <end position="489"/>
    </location>
</feature>
<keyword evidence="6" id="KW-0677">Repeat</keyword>
<keyword evidence="4" id="KW-0963">Cytoplasm</keyword>
<feature type="region of interest" description="Disordered" evidence="9">
    <location>
        <begin position="580"/>
        <end position="615"/>
    </location>
</feature>
<dbReference type="Pfam" id="PF25802">
    <property type="entry name" value="WWC1"/>
    <property type="match status" value="1"/>
</dbReference>
<proteinExistence type="predicted"/>
<protein>
    <recommendedName>
        <fullName evidence="10">WW domain-containing protein</fullName>
    </recommendedName>
</protein>
<dbReference type="PANTHER" id="PTHR14791">
    <property type="entry name" value="BOMB/KIRA PROTEINS"/>
    <property type="match status" value="1"/>
</dbReference>
<dbReference type="PROSITE" id="PS50020">
    <property type="entry name" value="WW_DOMAIN_2"/>
    <property type="match status" value="2"/>
</dbReference>
<dbReference type="PROSITE" id="PS01159">
    <property type="entry name" value="WW_DOMAIN_1"/>
    <property type="match status" value="1"/>
</dbReference>
<feature type="domain" description="WW" evidence="10">
    <location>
        <begin position="8"/>
        <end position="41"/>
    </location>
</feature>
<feature type="coiled-coil region" evidence="8">
    <location>
        <begin position="298"/>
        <end position="325"/>
    </location>
</feature>
<feature type="coiled-coil region" evidence="8">
    <location>
        <begin position="174"/>
        <end position="208"/>
    </location>
</feature>
<dbReference type="Gene3D" id="2.20.70.10">
    <property type="match status" value="2"/>
</dbReference>
<dbReference type="Pfam" id="PF00397">
    <property type="entry name" value="WW"/>
    <property type="match status" value="2"/>
</dbReference>
<evidence type="ECO:0000313" key="12">
    <source>
        <dbReference type="Proteomes" id="UP001642483"/>
    </source>
</evidence>
<reference evidence="11 12" key="1">
    <citation type="submission" date="2024-02" db="EMBL/GenBank/DDBJ databases">
        <authorList>
            <person name="Daric V."/>
            <person name="Darras S."/>
        </authorList>
    </citation>
    <scope>NUCLEOTIDE SEQUENCE [LARGE SCALE GENOMIC DNA]</scope>
</reference>
<evidence type="ECO:0000256" key="7">
    <source>
        <dbReference type="ARBA" id="ARBA00023136"/>
    </source>
</evidence>
<comment type="caution">
    <text evidence="11">The sequence shown here is derived from an EMBL/GenBank/DDBJ whole genome shotgun (WGS) entry which is preliminary data.</text>
</comment>
<evidence type="ECO:0000256" key="2">
    <source>
        <dbReference type="ARBA" id="ARBA00004496"/>
    </source>
</evidence>
<dbReference type="InterPro" id="IPR057747">
    <property type="entry name" value="WWC1_hairpin"/>
</dbReference>
<feature type="region of interest" description="Disordered" evidence="9">
    <location>
        <begin position="521"/>
        <end position="546"/>
    </location>
</feature>
<feature type="compositionally biased region" description="Polar residues" evidence="9">
    <location>
        <begin position="400"/>
        <end position="423"/>
    </location>
</feature>
<keyword evidence="12" id="KW-1185">Reference proteome</keyword>
<dbReference type="SUPFAM" id="SSF51045">
    <property type="entry name" value="WW domain"/>
    <property type="match status" value="2"/>
</dbReference>
<dbReference type="InterPro" id="IPR036020">
    <property type="entry name" value="WW_dom_sf"/>
</dbReference>
<dbReference type="SMART" id="SM00456">
    <property type="entry name" value="WW"/>
    <property type="match status" value="2"/>
</dbReference>
<dbReference type="EMBL" id="CAWYQH010000163">
    <property type="protein sequence ID" value="CAK8696940.1"/>
    <property type="molecule type" value="Genomic_DNA"/>
</dbReference>
<feature type="coiled-coil region" evidence="8">
    <location>
        <begin position="116"/>
        <end position="143"/>
    </location>
</feature>